<keyword evidence="8 14" id="KW-0675">Receptor</keyword>
<dbReference type="EMBL" id="JAUDZE010000001">
    <property type="protein sequence ID" value="MDN0013023.1"/>
    <property type="molecule type" value="Genomic_DNA"/>
</dbReference>
<evidence type="ECO:0000256" key="4">
    <source>
        <dbReference type="ARBA" id="ARBA00022452"/>
    </source>
</evidence>
<dbReference type="InterPro" id="IPR010105">
    <property type="entry name" value="TonB_sidphr_rcpt"/>
</dbReference>
<comment type="similarity">
    <text evidence="2 10 11">Belongs to the TonB-dependent receptor family.</text>
</comment>
<comment type="caution">
    <text evidence="14">The sequence shown here is derived from an EMBL/GenBank/DDBJ whole genome shotgun (WGS) entry which is preliminary data.</text>
</comment>
<dbReference type="InterPro" id="IPR000531">
    <property type="entry name" value="Beta-barrel_TonB"/>
</dbReference>
<evidence type="ECO:0000256" key="6">
    <source>
        <dbReference type="ARBA" id="ARBA00023077"/>
    </source>
</evidence>
<keyword evidence="5 10" id="KW-0812">Transmembrane</keyword>
<dbReference type="PROSITE" id="PS52016">
    <property type="entry name" value="TONB_DEPENDENT_REC_3"/>
    <property type="match status" value="1"/>
</dbReference>
<evidence type="ECO:0000256" key="7">
    <source>
        <dbReference type="ARBA" id="ARBA00023136"/>
    </source>
</evidence>
<dbReference type="InterPro" id="IPR037066">
    <property type="entry name" value="Plug_dom_sf"/>
</dbReference>
<feature type="domain" description="TonB-dependent receptor-like beta-barrel" evidence="12">
    <location>
        <begin position="279"/>
        <end position="688"/>
    </location>
</feature>
<dbReference type="InterPro" id="IPR036942">
    <property type="entry name" value="Beta-barrel_TonB_sf"/>
</dbReference>
<evidence type="ECO:0000256" key="8">
    <source>
        <dbReference type="ARBA" id="ARBA00023170"/>
    </source>
</evidence>
<evidence type="ECO:0000256" key="9">
    <source>
        <dbReference type="ARBA" id="ARBA00023237"/>
    </source>
</evidence>
<keyword evidence="9 10" id="KW-0998">Cell outer membrane</keyword>
<dbReference type="PANTHER" id="PTHR32552">
    <property type="entry name" value="FERRICHROME IRON RECEPTOR-RELATED"/>
    <property type="match status" value="1"/>
</dbReference>
<dbReference type="NCBIfam" id="TIGR01783">
    <property type="entry name" value="TonB-siderophor"/>
    <property type="match status" value="1"/>
</dbReference>
<dbReference type="InterPro" id="IPR012910">
    <property type="entry name" value="Plug_dom"/>
</dbReference>
<dbReference type="Gene3D" id="2.40.170.20">
    <property type="entry name" value="TonB-dependent receptor, beta-barrel domain"/>
    <property type="match status" value="1"/>
</dbReference>
<dbReference type="Pfam" id="PF00593">
    <property type="entry name" value="TonB_dep_Rec_b-barrel"/>
    <property type="match status" value="1"/>
</dbReference>
<evidence type="ECO:0000259" key="13">
    <source>
        <dbReference type="Pfam" id="PF07715"/>
    </source>
</evidence>
<evidence type="ECO:0000256" key="1">
    <source>
        <dbReference type="ARBA" id="ARBA00004571"/>
    </source>
</evidence>
<evidence type="ECO:0000256" key="11">
    <source>
        <dbReference type="RuleBase" id="RU003357"/>
    </source>
</evidence>
<name>A0ABT7WK51_9GAMM</name>
<keyword evidence="15" id="KW-1185">Reference proteome</keyword>
<keyword evidence="3 10" id="KW-0813">Transport</keyword>
<sequence>MKHHNLYSAIMMIIVGGTSGTIQAVESAENTTLPTITVQAEQETPVYTVKKTKAVTKLDLSLKETPQSVTVFTAQQIDDQNLTSTNDVLAQTAGVTMVQYGQVGAGYNTYYSRGFAITNVQRDGMPTTTASFGGSDMFGLEDSAIYDRIEVTKGSTGLTSGSGNPSASINYVRKRPTADLQGAVKVQGGSWGNYRSQIDVSGGLNQDNSIRGRTMAAYEQGGSQQDRYHRQNAVIYGAVDFDLTDKTTLTTALTAQQVKIDGATAHGFPFITHDGQEQTTFGRDDNPAANFTFSDTEKLNLFLGVEHQFNDNWQATANYAFTKASNKREYGVAGSGGIAYGKEIPVSAPVNKLQPGQMLVTSGRFESTPDVHSLDVYASGKFQVLGHEHDVSFGLNGYTIKSDDPSYGRYYVAAPIAGWNGNSPRPDMKVTGRTIVDEQQIGAFAAAKLQLLDPLKLVVGGRLSNWERSVTKNEQKQNGVFTPYAGLIFDITDNLSAYTSYTTIFNPSSRQDIKGDYLDPEEGNSFEAGLKADFYDGRLNTSAAYFSMQQDNYAIADGKNLTPNGGQAYVAVDGAEVKGYELSIGGEILPNWNVQGGYTHTDAKDQTGNTLNSILPEDTFKLFTTYKWDKLTVGGGVNWQSEIYDATSAKTGGLASKLNRQESYYLVNLMGRYQVTNDVALGLNVNNLLDKEYKANAINTWGTARNVTASLNFKF</sequence>
<keyword evidence="7 10" id="KW-0472">Membrane</keyword>
<protein>
    <submittedName>
        <fullName evidence="14">TonB-dependent siderophore receptor</fullName>
    </submittedName>
</protein>
<dbReference type="InterPro" id="IPR039426">
    <property type="entry name" value="TonB-dep_rcpt-like"/>
</dbReference>
<evidence type="ECO:0000256" key="2">
    <source>
        <dbReference type="ARBA" id="ARBA00009810"/>
    </source>
</evidence>
<evidence type="ECO:0000256" key="10">
    <source>
        <dbReference type="PROSITE-ProRule" id="PRU01360"/>
    </source>
</evidence>
<dbReference type="SUPFAM" id="SSF56935">
    <property type="entry name" value="Porins"/>
    <property type="match status" value="1"/>
</dbReference>
<dbReference type="PANTHER" id="PTHR32552:SF74">
    <property type="entry name" value="HYDROXAMATE SIDEROPHORE RECEPTOR FHUE"/>
    <property type="match status" value="1"/>
</dbReference>
<reference evidence="14" key="1">
    <citation type="submission" date="2023-06" db="EMBL/GenBank/DDBJ databases">
        <title>Two novel species of Acinetobacter isolated from motorbike repairing workshop in Vietnam.</title>
        <authorList>
            <person name="Le N.T.T."/>
        </authorList>
    </citation>
    <scope>NUCLEOTIDE SEQUENCE</scope>
    <source>
        <strain evidence="14">VNH17</strain>
    </source>
</reference>
<organism evidence="14 15">
    <name type="scientific">Acinetobacter thutiue</name>
    <dbReference type="NCBI Taxonomy" id="2998078"/>
    <lineage>
        <taxon>Bacteria</taxon>
        <taxon>Pseudomonadati</taxon>
        <taxon>Pseudomonadota</taxon>
        <taxon>Gammaproteobacteria</taxon>
        <taxon>Moraxellales</taxon>
        <taxon>Moraxellaceae</taxon>
        <taxon>Acinetobacter</taxon>
    </lineage>
</organism>
<dbReference type="CDD" id="cd01347">
    <property type="entry name" value="ligand_gated_channel"/>
    <property type="match status" value="1"/>
</dbReference>
<gene>
    <name evidence="14" type="ORF">QTA56_02075</name>
</gene>
<evidence type="ECO:0000256" key="5">
    <source>
        <dbReference type="ARBA" id="ARBA00022692"/>
    </source>
</evidence>
<accession>A0ABT7WK51</accession>
<proteinExistence type="inferred from homology"/>
<comment type="subcellular location">
    <subcellularLocation>
        <location evidence="1 10">Cell outer membrane</location>
        <topology evidence="1 10">Multi-pass membrane protein</topology>
    </subcellularLocation>
</comment>
<keyword evidence="4 10" id="KW-1134">Transmembrane beta strand</keyword>
<keyword evidence="6 11" id="KW-0798">TonB box</keyword>
<evidence type="ECO:0000313" key="15">
    <source>
        <dbReference type="Proteomes" id="UP001168524"/>
    </source>
</evidence>
<dbReference type="Pfam" id="PF07715">
    <property type="entry name" value="Plug"/>
    <property type="match status" value="1"/>
</dbReference>
<dbReference type="RefSeq" id="WP_267979294.1">
    <property type="nucleotide sequence ID" value="NZ_JAPQKF010000001.1"/>
</dbReference>
<dbReference type="Proteomes" id="UP001168524">
    <property type="component" value="Unassembled WGS sequence"/>
</dbReference>
<evidence type="ECO:0000259" key="12">
    <source>
        <dbReference type="Pfam" id="PF00593"/>
    </source>
</evidence>
<evidence type="ECO:0000256" key="3">
    <source>
        <dbReference type="ARBA" id="ARBA00022448"/>
    </source>
</evidence>
<evidence type="ECO:0000313" key="14">
    <source>
        <dbReference type="EMBL" id="MDN0013023.1"/>
    </source>
</evidence>
<feature type="domain" description="TonB-dependent receptor plug" evidence="13">
    <location>
        <begin position="62"/>
        <end position="166"/>
    </location>
</feature>
<dbReference type="Gene3D" id="2.170.130.10">
    <property type="entry name" value="TonB-dependent receptor, plug domain"/>
    <property type="match status" value="1"/>
</dbReference>